<dbReference type="Proteomes" id="UP000807353">
    <property type="component" value="Unassembled WGS sequence"/>
</dbReference>
<dbReference type="AlphaFoldDB" id="A0A9P5YDG1"/>
<dbReference type="GO" id="GO:0005524">
    <property type="term" value="F:ATP binding"/>
    <property type="evidence" value="ECO:0007669"/>
    <property type="project" value="UniProtKB-KW"/>
</dbReference>
<dbReference type="InterPro" id="IPR001245">
    <property type="entry name" value="Ser-Thr/Tyr_kinase_cat_dom"/>
</dbReference>
<evidence type="ECO:0000256" key="2">
    <source>
        <dbReference type="ARBA" id="ARBA00022741"/>
    </source>
</evidence>
<sequence>MIPDIPHHFPQYLWRFWLSEIGPTDLPRDPRVHVYDVYDNELSEICEPPTPTRLVFEDFKQGGLTTQALVQEAEDIFHRLEDGAGSTLASLIAHTYSHGNPTSTNSFPFDRIAIESLCKYLVFLRFRNSAKYREIVGSLAEPTGDSSKEGIFPAYLPIIMELRRRHIMRAFIAFMQHSSSDDPAHRPRPERHLRLGASVDALQDAMDMYCWRLCGADVCIGVASQDQEFILADSCFGTLDEGFDEDPECSDLFFPILPTLALYVLGNGDGSYSSLPIDNRPPTVSIEVGIEYAVDIHLRNSMILQTYPRLLYFSALRSVALSVSSYDEFRWIQEHQDYSRLKQRCRQKFLQETVTKTLVVKGSVILTDLTDEITTVGDSAVSHGSFSDVWKGVWNDPVEKRQRNVALKVLRQIMVKNVREKLMSRLQVEVVAWHKLSHRNISQLFGIVQFQTSIGMVSPWCENGTICHYLKNNTTANRLNLLVQIASGITYLHDFKPIIVHGDLKGGNILIDDHGCPVITDFGLSKVVEDMSDSINVGSSFFAGSTRWMAPELILALVEDDRGVPPITTHSDVYAFGSVCLEIATGQIPYHHRSNDHAVTVDIIRGIKPSRGATCHIQLKDEEAFWAMLDRCWDQAYCLRPTMPEILLCLEGLK</sequence>
<evidence type="ECO:0000256" key="3">
    <source>
        <dbReference type="ARBA" id="ARBA00022777"/>
    </source>
</evidence>
<dbReference type="PROSITE" id="PS50011">
    <property type="entry name" value="PROTEIN_KINASE_DOM"/>
    <property type="match status" value="1"/>
</dbReference>
<keyword evidence="7" id="KW-1185">Reference proteome</keyword>
<dbReference type="Gene3D" id="1.10.510.10">
    <property type="entry name" value="Transferase(Phosphotransferase) domain 1"/>
    <property type="match status" value="1"/>
</dbReference>
<evidence type="ECO:0000256" key="1">
    <source>
        <dbReference type="ARBA" id="ARBA00022679"/>
    </source>
</evidence>
<evidence type="ECO:0000313" key="7">
    <source>
        <dbReference type="Proteomes" id="UP000807353"/>
    </source>
</evidence>
<evidence type="ECO:0000313" key="6">
    <source>
        <dbReference type="EMBL" id="KAF9466812.1"/>
    </source>
</evidence>
<organism evidence="6 7">
    <name type="scientific">Collybia nuda</name>
    <dbReference type="NCBI Taxonomy" id="64659"/>
    <lineage>
        <taxon>Eukaryota</taxon>
        <taxon>Fungi</taxon>
        <taxon>Dikarya</taxon>
        <taxon>Basidiomycota</taxon>
        <taxon>Agaricomycotina</taxon>
        <taxon>Agaricomycetes</taxon>
        <taxon>Agaricomycetidae</taxon>
        <taxon>Agaricales</taxon>
        <taxon>Tricholomatineae</taxon>
        <taxon>Clitocybaceae</taxon>
        <taxon>Collybia</taxon>
    </lineage>
</organism>
<dbReference type="EMBL" id="MU150240">
    <property type="protein sequence ID" value="KAF9466812.1"/>
    <property type="molecule type" value="Genomic_DNA"/>
</dbReference>
<keyword evidence="4" id="KW-0067">ATP-binding</keyword>
<proteinExistence type="predicted"/>
<keyword evidence="2" id="KW-0547">Nucleotide-binding</keyword>
<dbReference type="OrthoDB" id="6718656at2759"/>
<protein>
    <submittedName>
        <fullName evidence="6">Kinase-like domain-containing protein</fullName>
    </submittedName>
</protein>
<dbReference type="InterPro" id="IPR051681">
    <property type="entry name" value="Ser/Thr_Kinases-Pseudokinases"/>
</dbReference>
<name>A0A9P5YDG1_9AGAR</name>
<dbReference type="PANTHER" id="PTHR44329:SF288">
    <property type="entry name" value="MITOGEN-ACTIVATED PROTEIN KINASE KINASE KINASE 20"/>
    <property type="match status" value="1"/>
</dbReference>
<keyword evidence="3 6" id="KW-0418">Kinase</keyword>
<dbReference type="SUPFAM" id="SSF56112">
    <property type="entry name" value="Protein kinase-like (PK-like)"/>
    <property type="match status" value="1"/>
</dbReference>
<feature type="domain" description="Protein kinase" evidence="5">
    <location>
        <begin position="375"/>
        <end position="653"/>
    </location>
</feature>
<dbReference type="InterPro" id="IPR011009">
    <property type="entry name" value="Kinase-like_dom_sf"/>
</dbReference>
<dbReference type="PANTHER" id="PTHR44329">
    <property type="entry name" value="SERINE/THREONINE-PROTEIN KINASE TNNI3K-RELATED"/>
    <property type="match status" value="1"/>
</dbReference>
<dbReference type="PROSITE" id="PS00108">
    <property type="entry name" value="PROTEIN_KINASE_ST"/>
    <property type="match status" value="1"/>
</dbReference>
<dbReference type="InterPro" id="IPR000719">
    <property type="entry name" value="Prot_kinase_dom"/>
</dbReference>
<comment type="caution">
    <text evidence="6">The sequence shown here is derived from an EMBL/GenBank/DDBJ whole genome shotgun (WGS) entry which is preliminary data.</text>
</comment>
<dbReference type="Pfam" id="PF07714">
    <property type="entry name" value="PK_Tyr_Ser-Thr"/>
    <property type="match status" value="1"/>
</dbReference>
<dbReference type="GO" id="GO:0004674">
    <property type="term" value="F:protein serine/threonine kinase activity"/>
    <property type="evidence" value="ECO:0007669"/>
    <property type="project" value="TreeGrafter"/>
</dbReference>
<dbReference type="SMART" id="SM00220">
    <property type="entry name" value="S_TKc"/>
    <property type="match status" value="1"/>
</dbReference>
<accession>A0A9P5YDG1</accession>
<dbReference type="InterPro" id="IPR008271">
    <property type="entry name" value="Ser/Thr_kinase_AS"/>
</dbReference>
<evidence type="ECO:0000259" key="5">
    <source>
        <dbReference type="PROSITE" id="PS50011"/>
    </source>
</evidence>
<reference evidence="6" key="1">
    <citation type="submission" date="2020-11" db="EMBL/GenBank/DDBJ databases">
        <authorList>
            <consortium name="DOE Joint Genome Institute"/>
            <person name="Ahrendt S."/>
            <person name="Riley R."/>
            <person name="Andreopoulos W."/>
            <person name="Labutti K."/>
            <person name="Pangilinan J."/>
            <person name="Ruiz-Duenas F.J."/>
            <person name="Barrasa J.M."/>
            <person name="Sanchez-Garcia M."/>
            <person name="Camarero S."/>
            <person name="Miyauchi S."/>
            <person name="Serrano A."/>
            <person name="Linde D."/>
            <person name="Babiker R."/>
            <person name="Drula E."/>
            <person name="Ayuso-Fernandez I."/>
            <person name="Pacheco R."/>
            <person name="Padilla G."/>
            <person name="Ferreira P."/>
            <person name="Barriuso J."/>
            <person name="Kellner H."/>
            <person name="Castanera R."/>
            <person name="Alfaro M."/>
            <person name="Ramirez L."/>
            <person name="Pisabarro A.G."/>
            <person name="Kuo A."/>
            <person name="Tritt A."/>
            <person name="Lipzen A."/>
            <person name="He G."/>
            <person name="Yan M."/>
            <person name="Ng V."/>
            <person name="Cullen D."/>
            <person name="Martin F."/>
            <person name="Rosso M.-N."/>
            <person name="Henrissat B."/>
            <person name="Hibbett D."/>
            <person name="Martinez A.T."/>
            <person name="Grigoriev I.V."/>
        </authorList>
    </citation>
    <scope>NUCLEOTIDE SEQUENCE</scope>
    <source>
        <strain evidence="6">CBS 247.69</strain>
    </source>
</reference>
<keyword evidence="1" id="KW-0808">Transferase</keyword>
<evidence type="ECO:0000256" key="4">
    <source>
        <dbReference type="ARBA" id="ARBA00022840"/>
    </source>
</evidence>
<gene>
    <name evidence="6" type="ORF">BDZ94DRAFT_140208</name>
</gene>